<feature type="transmembrane region" description="Helical" evidence="1">
    <location>
        <begin position="932"/>
        <end position="953"/>
    </location>
</feature>
<dbReference type="GO" id="GO:0005886">
    <property type="term" value="C:plasma membrane"/>
    <property type="evidence" value="ECO:0007669"/>
    <property type="project" value="TreeGrafter"/>
</dbReference>
<feature type="transmembrane region" description="Helical" evidence="1">
    <location>
        <begin position="428"/>
        <end position="449"/>
    </location>
</feature>
<sequence length="1056" mass="115084">MKKWIEWMANNHVAANLLMMVFVVGGLVKGLGVKQEVFPEIALDKVQVEVDYPGAGPEEVEEGIILKIEEAISGIDGIDELSSQAFEGRGSVIAELRTGVDPNVVLQDIKSEVDRITTFPEDAEQPIVSKILNLQETVSVVVYGDLPERTLRERAEMVRNELLDHPKITQVELGGVRPYEVTVEVPEANLRRYGLTMEAVAAAVRQASLDLPGGTIKTRSGEILLRTKEKRYKAAEYADIVIVRGENGATVRLGDIAVLTDGFEDTGTYARFDGKPAAMINVFRVGDQKPTEISDIVLGYVDELNSLWPDSVRAAVWNDTSELLESRLNLLKKNALLGLCLVIIVLGLFLELRLALWVMLGIPISFMGALMLLPSFDVSVNMISLFAFILALGIVVDDAIVVGENIFEHREKGKPFLQAAIDGATEMSVPVTFSILTTVAAFLPIAFVAGTMGKFMVAVPIVVISLLLVSLVESLFVLPAHLSGGSSKPLSGPVLGRIDAVRIHFGERLERFVAGPYRRTLDLALAHRYTTFAVGIALLFLSVGIVRSGLIKFTFMPEVEGERITAALQMPVGTTLEATGRKTDMLIETAMDAVAEMDAGQSGEPTIFRHVYAIVGGAMAATGPANNGESGATSTNIAQVALFLTRAEERTVAIGDVKELWRQKVGEIPGADSLTFTTNLVQMGANIDVELRHVDYRVLEAAAEEVKAYVAGYPGVTDIEDNFSAGKGEIKFTLTDEAKTLGVTEADFARQVRGAFFGSEALRLQIGRNEVKVKIRYPEGDRRLMQTLTAMRIRTPMGGEIPIARAARFDRGRGYSTITRNNRKRVVNVTATVNTKEGNAGEINADIREKLLPGLMATYDGLSYGFAGEEKEKRESLGSLKEGYLLALFAIYALLAIPFKSYGQPVIIMFAIPFGIVGAIFGHLLMGYNLSMLSLFGVIALSGVVVNDSLLMIDRINTNRARGMTILEGTREAGQRRFRPILLTSLTTFFGLVPMILETSVQAQFLIPMAISLGFGILFATLITLLLIPSLYMILEDARGALWQRKENQSFLSHDG</sequence>
<feature type="transmembrane region" description="Helical" evidence="1">
    <location>
        <begin position="382"/>
        <end position="407"/>
    </location>
</feature>
<feature type="transmembrane region" description="Helical" evidence="1">
    <location>
        <begin position="12"/>
        <end position="32"/>
    </location>
</feature>
<feature type="transmembrane region" description="Helical" evidence="1">
    <location>
        <begin position="980"/>
        <end position="997"/>
    </location>
</feature>
<dbReference type="InterPro" id="IPR001036">
    <property type="entry name" value="Acrflvin-R"/>
</dbReference>
<evidence type="ECO:0000313" key="2">
    <source>
        <dbReference type="EMBL" id="SCX93606.1"/>
    </source>
</evidence>
<evidence type="ECO:0000313" key="3">
    <source>
        <dbReference type="Proteomes" id="UP000198870"/>
    </source>
</evidence>
<dbReference type="InterPro" id="IPR027463">
    <property type="entry name" value="AcrB_DN_DC_subdom"/>
</dbReference>
<keyword evidence="1" id="KW-0472">Membrane</keyword>
<dbReference type="Gene3D" id="1.20.1640.10">
    <property type="entry name" value="Multidrug efflux transporter AcrB transmembrane domain"/>
    <property type="match status" value="2"/>
</dbReference>
<feature type="transmembrane region" description="Helical" evidence="1">
    <location>
        <begin position="883"/>
        <end position="899"/>
    </location>
</feature>
<dbReference type="OrthoDB" id="9806532at2"/>
<gene>
    <name evidence="2" type="ORF">SAMN05216233_102193</name>
</gene>
<keyword evidence="1" id="KW-0812">Transmembrane</keyword>
<feature type="transmembrane region" description="Helical" evidence="1">
    <location>
        <begin position="1009"/>
        <end position="1035"/>
    </location>
</feature>
<dbReference type="Gene3D" id="3.30.70.1320">
    <property type="entry name" value="Multidrug efflux transporter AcrB pore domain like"/>
    <property type="match status" value="1"/>
</dbReference>
<dbReference type="SUPFAM" id="SSF82693">
    <property type="entry name" value="Multidrug efflux transporter AcrB pore domain, PN1, PN2, PC1 and PC2 subdomains"/>
    <property type="match status" value="2"/>
</dbReference>
<feature type="transmembrane region" description="Helical" evidence="1">
    <location>
        <begin position="906"/>
        <end position="926"/>
    </location>
</feature>
<dbReference type="GO" id="GO:0042910">
    <property type="term" value="F:xenobiotic transmembrane transporter activity"/>
    <property type="evidence" value="ECO:0007669"/>
    <property type="project" value="TreeGrafter"/>
</dbReference>
<dbReference type="RefSeq" id="WP_092208547.1">
    <property type="nucleotide sequence ID" value="NZ_FMUX01000002.1"/>
</dbReference>
<reference evidence="2 3" key="1">
    <citation type="submission" date="2016-10" db="EMBL/GenBank/DDBJ databases">
        <authorList>
            <person name="de Groot N.N."/>
        </authorList>
    </citation>
    <scope>NUCLEOTIDE SEQUENCE [LARGE SCALE GENOMIC DNA]</scope>
    <source>
        <strain evidence="2 3">AA1</strain>
    </source>
</reference>
<dbReference type="Pfam" id="PF00873">
    <property type="entry name" value="ACR_tran"/>
    <property type="match status" value="1"/>
</dbReference>
<dbReference type="Gene3D" id="3.30.70.1440">
    <property type="entry name" value="Multidrug efflux transporter AcrB pore domain"/>
    <property type="match status" value="1"/>
</dbReference>
<dbReference type="SUPFAM" id="SSF82866">
    <property type="entry name" value="Multidrug efflux transporter AcrB transmembrane domain"/>
    <property type="match status" value="2"/>
</dbReference>
<protein>
    <submittedName>
        <fullName evidence="2">Multidrug efflux pump subunit AcrB</fullName>
    </submittedName>
</protein>
<dbReference type="SUPFAM" id="SSF82714">
    <property type="entry name" value="Multidrug efflux transporter AcrB TolC docking domain, DN and DC subdomains"/>
    <property type="match status" value="2"/>
</dbReference>
<feature type="transmembrane region" description="Helical" evidence="1">
    <location>
        <begin position="357"/>
        <end position="376"/>
    </location>
</feature>
<keyword evidence="1" id="KW-1133">Transmembrane helix</keyword>
<proteinExistence type="predicted"/>
<name>A0A1G5BU55_9BACT</name>
<dbReference type="PANTHER" id="PTHR32063:SF33">
    <property type="entry name" value="RND SUPERFAMILY EFFLUX PUMP PERMEASE COMPONENT"/>
    <property type="match status" value="1"/>
</dbReference>
<dbReference type="Proteomes" id="UP000198870">
    <property type="component" value="Unassembled WGS sequence"/>
</dbReference>
<feature type="transmembrane region" description="Helical" evidence="1">
    <location>
        <begin position="334"/>
        <end position="350"/>
    </location>
</feature>
<feature type="transmembrane region" description="Helical" evidence="1">
    <location>
        <begin position="529"/>
        <end position="550"/>
    </location>
</feature>
<dbReference type="Gene3D" id="3.30.2090.10">
    <property type="entry name" value="Multidrug efflux transporter AcrB TolC docking domain, DN and DC subdomains"/>
    <property type="match status" value="2"/>
</dbReference>
<evidence type="ECO:0000256" key="1">
    <source>
        <dbReference type="SAM" id="Phobius"/>
    </source>
</evidence>
<dbReference type="AlphaFoldDB" id="A0A1G5BU55"/>
<feature type="transmembrane region" description="Helical" evidence="1">
    <location>
        <begin position="455"/>
        <end position="478"/>
    </location>
</feature>
<dbReference type="EMBL" id="FMUX01000002">
    <property type="protein sequence ID" value="SCX93606.1"/>
    <property type="molecule type" value="Genomic_DNA"/>
</dbReference>
<dbReference type="STRING" id="419481.SAMN05216233_102193"/>
<dbReference type="PANTHER" id="PTHR32063">
    <property type="match status" value="1"/>
</dbReference>
<dbReference type="PRINTS" id="PR00702">
    <property type="entry name" value="ACRIFLAVINRP"/>
</dbReference>
<accession>A0A1G5BU55</accession>
<dbReference type="Gene3D" id="3.30.70.1430">
    <property type="entry name" value="Multidrug efflux transporter AcrB pore domain"/>
    <property type="match status" value="2"/>
</dbReference>
<keyword evidence="3" id="KW-1185">Reference proteome</keyword>
<organism evidence="2 3">
    <name type="scientific">Desulfoluna spongiiphila</name>
    <dbReference type="NCBI Taxonomy" id="419481"/>
    <lineage>
        <taxon>Bacteria</taxon>
        <taxon>Pseudomonadati</taxon>
        <taxon>Thermodesulfobacteriota</taxon>
        <taxon>Desulfobacteria</taxon>
        <taxon>Desulfobacterales</taxon>
        <taxon>Desulfolunaceae</taxon>
        <taxon>Desulfoluna</taxon>
    </lineage>
</organism>